<keyword evidence="8" id="KW-0503">Monooxygenase</keyword>
<keyword evidence="4" id="KW-0285">Flavoprotein</keyword>
<comment type="caution">
    <text evidence="8">The sequence shown here is derived from an EMBL/GenBank/DDBJ whole genome shotgun (WGS) entry which is preliminary data.</text>
</comment>
<keyword evidence="9" id="KW-1185">Reference proteome</keyword>
<dbReference type="PANTHER" id="PTHR42802">
    <property type="entry name" value="MONOOXYGENASE"/>
    <property type="match status" value="1"/>
</dbReference>
<comment type="pathway">
    <text evidence="2">Siderophore biosynthesis.</text>
</comment>
<dbReference type="RefSeq" id="WP_157461675.1">
    <property type="nucleotide sequence ID" value="NZ_WQLB01000061.1"/>
</dbReference>
<dbReference type="GO" id="GO:0006879">
    <property type="term" value="P:intracellular iron ion homeostasis"/>
    <property type="evidence" value="ECO:0007669"/>
    <property type="project" value="TreeGrafter"/>
</dbReference>
<reference evidence="8 9" key="1">
    <citation type="submission" date="2019-12" db="EMBL/GenBank/DDBJ databases">
        <title>Deinococcus sp. HMF7620 Genome sequencing and assembly.</title>
        <authorList>
            <person name="Kang H."/>
            <person name="Kim H."/>
            <person name="Joh K."/>
        </authorList>
    </citation>
    <scope>NUCLEOTIDE SEQUENCE [LARGE SCALE GENOMIC DNA]</scope>
    <source>
        <strain evidence="8 9">HMF7620</strain>
    </source>
</reference>
<dbReference type="GO" id="GO:0004497">
    <property type="term" value="F:monooxygenase activity"/>
    <property type="evidence" value="ECO:0007669"/>
    <property type="project" value="UniProtKB-KW"/>
</dbReference>
<dbReference type="InterPro" id="IPR025700">
    <property type="entry name" value="Lys/Orn_oxygenase"/>
</dbReference>
<keyword evidence="5" id="KW-0274">FAD</keyword>
<accession>A0A7C9LRG7</accession>
<evidence type="ECO:0000256" key="3">
    <source>
        <dbReference type="ARBA" id="ARBA00007588"/>
    </source>
</evidence>
<evidence type="ECO:0000256" key="5">
    <source>
        <dbReference type="ARBA" id="ARBA00022827"/>
    </source>
</evidence>
<protein>
    <submittedName>
        <fullName evidence="8">SidA/IucD/PvdA family monooxygenase</fullName>
    </submittedName>
</protein>
<dbReference type="Proteomes" id="UP000483286">
    <property type="component" value="Unassembled WGS sequence"/>
</dbReference>
<comment type="similarity">
    <text evidence="3">Belongs to the lysine N(6)-hydroxylase/L-ornithine N(5)-oxygenase family.</text>
</comment>
<evidence type="ECO:0000313" key="9">
    <source>
        <dbReference type="Proteomes" id="UP000483286"/>
    </source>
</evidence>
<dbReference type="AlphaFoldDB" id="A0A7C9LRG7"/>
<evidence type="ECO:0000256" key="7">
    <source>
        <dbReference type="ARBA" id="ARBA00023002"/>
    </source>
</evidence>
<dbReference type="Pfam" id="PF13434">
    <property type="entry name" value="Lys_Orn_oxgnase"/>
    <property type="match status" value="1"/>
</dbReference>
<gene>
    <name evidence="8" type="ORF">GO986_22030</name>
</gene>
<sequence>MTRTVQHLGIGLGPANLALAVAALEGGHAADLEFWERQGPDFLWHPGMLMAHSELQISFLKDLATLRDPSSHFTFVRYLWEVGRLQDFINLGRSSAYRLEFSEYLTWARRKLPQQMVRFHREVLRIEEDAWGEGLCVHYRQQHTGEEGQVQARSVILGMGKVPSLPVSIPDHLQDRAIHSHQFLQHLPRFPRATPLQVVVVGGGQSAAEVILHLHEHLPHCTVTSVQRRLNFEAADDSPFSNQVFDPAATNAFYQTPAALRPSLLQAVRNRNYAAVSRRTLHQLFEQMYFDQVQGAPRIRLVNQTEAARLSGQGQQVTLHTTHLPTGQRHDLTADVVIFATGYASRYPNVLAPDLQARVAQGPGISRDYRLLPAAHPFNLYVNGDAEASHGISDGLLSVVALRAGAILEALQSPAAARVPEVTA</sequence>
<dbReference type="Gene3D" id="3.50.50.60">
    <property type="entry name" value="FAD/NAD(P)-binding domain"/>
    <property type="match status" value="1"/>
</dbReference>
<dbReference type="SUPFAM" id="SSF51905">
    <property type="entry name" value="FAD/NAD(P)-binding domain"/>
    <property type="match status" value="1"/>
</dbReference>
<name>A0A7C9LRG7_9DEIO</name>
<evidence type="ECO:0000256" key="2">
    <source>
        <dbReference type="ARBA" id="ARBA00004924"/>
    </source>
</evidence>
<proteinExistence type="inferred from homology"/>
<organism evidence="8 9">
    <name type="scientific">Deinococcus arboris</name>
    <dbReference type="NCBI Taxonomy" id="2682977"/>
    <lineage>
        <taxon>Bacteria</taxon>
        <taxon>Thermotogati</taxon>
        <taxon>Deinococcota</taxon>
        <taxon>Deinococci</taxon>
        <taxon>Deinococcales</taxon>
        <taxon>Deinococcaceae</taxon>
        <taxon>Deinococcus</taxon>
    </lineage>
</organism>
<evidence type="ECO:0000256" key="6">
    <source>
        <dbReference type="ARBA" id="ARBA00022857"/>
    </source>
</evidence>
<evidence type="ECO:0000256" key="1">
    <source>
        <dbReference type="ARBA" id="ARBA00001974"/>
    </source>
</evidence>
<dbReference type="PANTHER" id="PTHR42802:SF1">
    <property type="entry name" value="L-ORNITHINE N(5)-MONOOXYGENASE"/>
    <property type="match status" value="1"/>
</dbReference>
<dbReference type="EMBL" id="WQLB01000061">
    <property type="protein sequence ID" value="MVN89416.1"/>
    <property type="molecule type" value="Genomic_DNA"/>
</dbReference>
<dbReference type="InterPro" id="IPR036188">
    <property type="entry name" value="FAD/NAD-bd_sf"/>
</dbReference>
<comment type="cofactor">
    <cofactor evidence="1">
        <name>FAD</name>
        <dbReference type="ChEBI" id="CHEBI:57692"/>
    </cofactor>
</comment>
<keyword evidence="7" id="KW-0560">Oxidoreductase</keyword>
<evidence type="ECO:0000256" key="4">
    <source>
        <dbReference type="ARBA" id="ARBA00022630"/>
    </source>
</evidence>
<keyword evidence="6" id="KW-0521">NADP</keyword>
<evidence type="ECO:0000313" key="8">
    <source>
        <dbReference type="EMBL" id="MVN89416.1"/>
    </source>
</evidence>